<organism evidence="2 3">
    <name type="scientific">Nosema granulosis</name>
    <dbReference type="NCBI Taxonomy" id="83296"/>
    <lineage>
        <taxon>Eukaryota</taxon>
        <taxon>Fungi</taxon>
        <taxon>Fungi incertae sedis</taxon>
        <taxon>Microsporidia</taxon>
        <taxon>Nosematidae</taxon>
        <taxon>Nosema</taxon>
    </lineage>
</organism>
<evidence type="ECO:0008006" key="4">
    <source>
        <dbReference type="Google" id="ProtNLM"/>
    </source>
</evidence>
<evidence type="ECO:0000313" key="3">
    <source>
        <dbReference type="Proteomes" id="UP000740883"/>
    </source>
</evidence>
<dbReference type="Proteomes" id="UP000740883">
    <property type="component" value="Unassembled WGS sequence"/>
</dbReference>
<dbReference type="EMBL" id="SBJO01000184">
    <property type="protein sequence ID" value="KAF9762339.1"/>
    <property type="molecule type" value="Genomic_DNA"/>
</dbReference>
<feature type="transmembrane region" description="Helical" evidence="1">
    <location>
        <begin position="6"/>
        <end position="21"/>
    </location>
</feature>
<keyword evidence="1" id="KW-0472">Membrane</keyword>
<dbReference type="OrthoDB" id="10490622at2759"/>
<keyword evidence="1" id="KW-1133">Transmembrane helix</keyword>
<keyword evidence="1" id="KW-0812">Transmembrane</keyword>
<accession>A0A9P6H009</accession>
<evidence type="ECO:0000313" key="2">
    <source>
        <dbReference type="EMBL" id="KAF9762339.1"/>
    </source>
</evidence>
<sequence>MILEISLAIFLCLYFIYRFLIKKRTKQVRFVGCRSTGKTTLINFLANRKYKTVPTLEKYSTKIKDSIIEDIPECDGDLLSKYSIDDPNYQYFFFVKDFEDYENFKQAFSSLKTPSAYDLKFVITEGEICKKQDDLICLNGDYKAFEKML</sequence>
<dbReference type="SUPFAM" id="SSF52540">
    <property type="entry name" value="P-loop containing nucleoside triphosphate hydrolases"/>
    <property type="match status" value="2"/>
</dbReference>
<evidence type="ECO:0000256" key="1">
    <source>
        <dbReference type="SAM" id="Phobius"/>
    </source>
</evidence>
<protein>
    <recommendedName>
        <fullName evidence="4">G domain-containing protein</fullName>
    </recommendedName>
</protein>
<name>A0A9P6H009_9MICR</name>
<proteinExistence type="predicted"/>
<dbReference type="AlphaFoldDB" id="A0A9P6H009"/>
<gene>
    <name evidence="2" type="ORF">NGRA_2085</name>
</gene>
<keyword evidence="3" id="KW-1185">Reference proteome</keyword>
<comment type="caution">
    <text evidence="2">The sequence shown here is derived from an EMBL/GenBank/DDBJ whole genome shotgun (WGS) entry which is preliminary data.</text>
</comment>
<dbReference type="InterPro" id="IPR027417">
    <property type="entry name" value="P-loop_NTPase"/>
</dbReference>
<reference evidence="2 3" key="1">
    <citation type="journal article" date="2020" name="Genome Biol. Evol.">
        <title>Comparative genomics of strictly vertically transmitted, feminizing microsporidia endosymbionts of amphipod crustaceans.</title>
        <authorList>
            <person name="Cormier A."/>
            <person name="Chebbi M.A."/>
            <person name="Giraud I."/>
            <person name="Wattier R."/>
            <person name="Teixeira M."/>
            <person name="Gilbert C."/>
            <person name="Rigaud T."/>
            <person name="Cordaux R."/>
        </authorList>
    </citation>
    <scope>NUCLEOTIDE SEQUENCE [LARGE SCALE GENOMIC DNA]</scope>
    <source>
        <strain evidence="2 3">Ou3-Ou53</strain>
    </source>
</reference>